<dbReference type="AlphaFoldDB" id="A0A9W4DWL5"/>
<feature type="region of interest" description="Disordered" evidence="1">
    <location>
        <begin position="1"/>
        <end position="98"/>
    </location>
</feature>
<accession>A0A9W4DWL5</accession>
<name>A0A9W4DWL5_9ACTN</name>
<reference evidence="2" key="1">
    <citation type="submission" date="2021-05" db="EMBL/GenBank/DDBJ databases">
        <authorList>
            <person name="Arsene-Ploetze F."/>
        </authorList>
    </citation>
    <scope>NUCLEOTIDE SEQUENCE</scope>
    <source>
        <strain evidence="2">DSM 42138</strain>
    </source>
</reference>
<evidence type="ECO:0000313" key="3">
    <source>
        <dbReference type="Proteomes" id="UP001152519"/>
    </source>
</evidence>
<sequence length="98" mass="11115">MTQRCLLTGGTSHPEEVPRLERPGISATVRPNRRLSHPSSRVTPISLKERRRNGSQHVGVHHPLRRERRGLPGGPARTDLPPEVRRRPHLPKPRRPAC</sequence>
<proteinExistence type="predicted"/>
<evidence type="ECO:0000313" key="2">
    <source>
        <dbReference type="EMBL" id="CAG6395252.1"/>
    </source>
</evidence>
<feature type="compositionally biased region" description="Polar residues" evidence="1">
    <location>
        <begin position="1"/>
        <end position="11"/>
    </location>
</feature>
<evidence type="ECO:0000256" key="1">
    <source>
        <dbReference type="SAM" id="MobiDB-lite"/>
    </source>
</evidence>
<protein>
    <submittedName>
        <fullName evidence="2">Uncharacterized protein</fullName>
    </submittedName>
</protein>
<gene>
    <name evidence="2" type="ORF">SCOCK_300061</name>
</gene>
<dbReference type="EMBL" id="CAJSLV010000060">
    <property type="protein sequence ID" value="CAG6395252.1"/>
    <property type="molecule type" value="Genomic_DNA"/>
</dbReference>
<feature type="compositionally biased region" description="Basic and acidic residues" evidence="1">
    <location>
        <begin position="13"/>
        <end position="22"/>
    </location>
</feature>
<keyword evidence="3" id="KW-1185">Reference proteome</keyword>
<feature type="compositionally biased region" description="Basic residues" evidence="1">
    <location>
        <begin position="49"/>
        <end position="68"/>
    </location>
</feature>
<organism evidence="2 3">
    <name type="scientific">Actinacidiphila cocklensis</name>
    <dbReference type="NCBI Taxonomy" id="887465"/>
    <lineage>
        <taxon>Bacteria</taxon>
        <taxon>Bacillati</taxon>
        <taxon>Actinomycetota</taxon>
        <taxon>Actinomycetes</taxon>
        <taxon>Kitasatosporales</taxon>
        <taxon>Streptomycetaceae</taxon>
        <taxon>Actinacidiphila</taxon>
    </lineage>
</organism>
<dbReference type="Proteomes" id="UP001152519">
    <property type="component" value="Unassembled WGS sequence"/>
</dbReference>
<comment type="caution">
    <text evidence="2">The sequence shown here is derived from an EMBL/GenBank/DDBJ whole genome shotgun (WGS) entry which is preliminary data.</text>
</comment>
<feature type="compositionally biased region" description="Basic residues" evidence="1">
    <location>
        <begin position="86"/>
        <end position="98"/>
    </location>
</feature>